<reference evidence="2" key="1">
    <citation type="journal article" date="2020" name="Nature">
        <title>Giant virus diversity and host interactions through global metagenomics.</title>
        <authorList>
            <person name="Schulz F."/>
            <person name="Roux S."/>
            <person name="Paez-Espino D."/>
            <person name="Jungbluth S."/>
            <person name="Walsh D.A."/>
            <person name="Denef V.J."/>
            <person name="McMahon K.D."/>
            <person name="Konstantinidis K.T."/>
            <person name="Eloe-Fadrosh E.A."/>
            <person name="Kyrpides N.C."/>
            <person name="Woyke T."/>
        </authorList>
    </citation>
    <scope>NUCLEOTIDE SEQUENCE</scope>
    <source>
        <strain evidence="2">GVMAG-M-3300023179-152</strain>
    </source>
</reference>
<proteinExistence type="predicted"/>
<keyword evidence="1" id="KW-1133">Transmembrane helix</keyword>
<keyword evidence="1" id="KW-0812">Transmembrane</keyword>
<feature type="transmembrane region" description="Helical" evidence="1">
    <location>
        <begin position="47"/>
        <end position="67"/>
    </location>
</feature>
<protein>
    <submittedName>
        <fullName evidence="2">Uncharacterized protein</fullName>
    </submittedName>
</protein>
<evidence type="ECO:0000256" key="1">
    <source>
        <dbReference type="SAM" id="Phobius"/>
    </source>
</evidence>
<keyword evidence="1" id="KW-0472">Membrane</keyword>
<feature type="transmembrane region" description="Helical" evidence="1">
    <location>
        <begin position="21"/>
        <end position="41"/>
    </location>
</feature>
<accession>A0A6C0E9W7</accession>
<name>A0A6C0E9W7_9ZZZZ</name>
<dbReference type="EMBL" id="MN739766">
    <property type="protein sequence ID" value="QHT25421.1"/>
    <property type="molecule type" value="Genomic_DNA"/>
</dbReference>
<evidence type="ECO:0000313" key="2">
    <source>
        <dbReference type="EMBL" id="QHT25421.1"/>
    </source>
</evidence>
<dbReference type="AlphaFoldDB" id="A0A6C0E9W7"/>
<organism evidence="2">
    <name type="scientific">viral metagenome</name>
    <dbReference type="NCBI Taxonomy" id="1070528"/>
    <lineage>
        <taxon>unclassified sequences</taxon>
        <taxon>metagenomes</taxon>
        <taxon>organismal metagenomes</taxon>
    </lineage>
</organism>
<sequence length="83" mass="9631">MSGLCKYKNMFGEPNTGLRKYRIFDIAILDVAVTIIIVWLISWIFKLPFLPTLVVVFILGIFVHRIFCVRTGLDKKLFPNVEK</sequence>